<protein>
    <submittedName>
        <fullName evidence="2">Uncharacterized protein</fullName>
    </submittedName>
</protein>
<sequence length="593" mass="62667">MTVLVRESAQNSWDAKTSADVSFKLDLVTVSPAHRSTWKELLAPNAPNDPTAARTLSDLFRSSTIRYLAVSDRGTSGLGGPTRSDVEAKPNQRGWLSFVLNSGERQDVDGGGGTYGYGKGAFFLASRVGTVLIYTRFREGNQLRSRLIASALLSSTTVDGVPYTGRHWWGLPSLDHCEPLADQDADVTARRLGLPGFEKDETGTTVVVLDPDLSDPSLPDDDADEMSIESAGRYLADAAAWNLWPVTLADRAVRVHVSVSAHGVRVPVPSEHDDAVLANFAAAYRTALGEHGTALFCMRPKQKLGQFGHQDTFGAKVTSPAAAELGLVDSPHHVCLMRSPDLVVQYLPGPTKAHPDVGYAAVFKVNDDLDSIFSRSEPPTHDAWVDVQLTGRDATFVRMARKRMLEQCAAIVGPKTQSSQAVAVPVGTIAQRLGFLLSGVGGTGASDSNPAGGSTDFARSGHGSSTPTGGGSGAEAPKHGRGTTSTPRRQARPALVGSPFFASHAGRAVLVQKVRVSGPTTLRGSASVFTGEGSLETTRPAGGSVPEVLGWRLDGNVTLGEFVEVDEGPSEYELLVVPVVDAAVDVAVEAMPR</sequence>
<organism evidence="2 3">
    <name type="scientific">Dactylosporangium fulvum</name>
    <dbReference type="NCBI Taxonomy" id="53359"/>
    <lineage>
        <taxon>Bacteria</taxon>
        <taxon>Bacillati</taxon>
        <taxon>Actinomycetota</taxon>
        <taxon>Actinomycetes</taxon>
        <taxon>Micromonosporales</taxon>
        <taxon>Micromonosporaceae</taxon>
        <taxon>Dactylosporangium</taxon>
    </lineage>
</organism>
<dbReference type="EMBL" id="CP073720">
    <property type="protein sequence ID" value="UWP83071.1"/>
    <property type="molecule type" value="Genomic_DNA"/>
</dbReference>
<accession>A0ABY5W1T8</accession>
<feature type="region of interest" description="Disordered" evidence="1">
    <location>
        <begin position="444"/>
        <end position="491"/>
    </location>
</feature>
<name>A0ABY5W1T8_9ACTN</name>
<evidence type="ECO:0000313" key="2">
    <source>
        <dbReference type="EMBL" id="UWP83071.1"/>
    </source>
</evidence>
<keyword evidence="3" id="KW-1185">Reference proteome</keyword>
<evidence type="ECO:0000313" key="3">
    <source>
        <dbReference type="Proteomes" id="UP001059617"/>
    </source>
</evidence>
<dbReference type="Proteomes" id="UP001059617">
    <property type="component" value="Chromosome"/>
</dbReference>
<reference evidence="2" key="1">
    <citation type="submission" date="2021-04" db="EMBL/GenBank/DDBJ databases">
        <authorList>
            <person name="Hartkoorn R.C."/>
            <person name="Beaudoing E."/>
            <person name="Hot D."/>
        </authorList>
    </citation>
    <scope>NUCLEOTIDE SEQUENCE</scope>
    <source>
        <strain evidence="2">NRRL B-16292</strain>
    </source>
</reference>
<reference evidence="2" key="2">
    <citation type="submission" date="2022-09" db="EMBL/GenBank/DDBJ databases">
        <title>Biosynthetic gene clusters of Dactylosporangioum fulvum.</title>
        <authorList>
            <person name="Caradec T."/>
        </authorList>
    </citation>
    <scope>NUCLEOTIDE SEQUENCE</scope>
    <source>
        <strain evidence="2">NRRL B-16292</strain>
    </source>
</reference>
<gene>
    <name evidence="2" type="ORF">Dfulv_01820</name>
</gene>
<proteinExistence type="predicted"/>
<evidence type="ECO:0000256" key="1">
    <source>
        <dbReference type="SAM" id="MobiDB-lite"/>
    </source>
</evidence>
<dbReference type="RefSeq" id="WP_259860849.1">
    <property type="nucleotide sequence ID" value="NZ_BAAAST010000118.1"/>
</dbReference>